<sequence>MTDVVRSGTEWVPRIGMLEVSPERAAVIRGLFELAAFVADHPGLPLPFVSAVMVPPALGLQREIGVVGEVARVLGVTPATTPDGACVAQRRFGRAVQVKCLVRPVVVAAGVVR</sequence>
<dbReference type="RefSeq" id="WP_171677604.1">
    <property type="nucleotide sequence ID" value="NZ_BAAAGT010000009.1"/>
</dbReference>
<evidence type="ECO:0000313" key="2">
    <source>
        <dbReference type="EMBL" id="NOL44363.1"/>
    </source>
</evidence>
<keyword evidence="3" id="KW-1185">Reference proteome</keyword>
<dbReference type="Proteomes" id="UP000534306">
    <property type="component" value="Unassembled WGS sequence"/>
</dbReference>
<gene>
    <name evidence="1" type="ORF">HNR71_007357</name>
    <name evidence="2" type="ORF">HPO96_29360</name>
</gene>
<evidence type="ECO:0000313" key="1">
    <source>
        <dbReference type="EMBL" id="MBB6571720.1"/>
    </source>
</evidence>
<protein>
    <submittedName>
        <fullName evidence="2">Uncharacterized protein</fullName>
    </submittedName>
</protein>
<proteinExistence type="predicted"/>
<comment type="caution">
    <text evidence="2">The sequence shown here is derived from an EMBL/GenBank/DDBJ whole genome shotgun (WGS) entry which is preliminary data.</text>
</comment>
<evidence type="ECO:0000313" key="3">
    <source>
        <dbReference type="Proteomes" id="UP000534306"/>
    </source>
</evidence>
<dbReference type="EMBL" id="JACHKF010000001">
    <property type="protein sequence ID" value="MBB6571720.1"/>
    <property type="molecule type" value="Genomic_DNA"/>
</dbReference>
<dbReference type="AlphaFoldDB" id="A0A7Y4L4R4"/>
<evidence type="ECO:0000313" key="4">
    <source>
        <dbReference type="Proteomes" id="UP000553957"/>
    </source>
</evidence>
<name>A0A7Y4L4R4_9ACTN</name>
<dbReference type="EMBL" id="JABJRC010000008">
    <property type="protein sequence ID" value="NOL44363.1"/>
    <property type="molecule type" value="Genomic_DNA"/>
</dbReference>
<reference evidence="2 3" key="1">
    <citation type="submission" date="2020-05" db="EMBL/GenBank/DDBJ databases">
        <title>Genome sequence of Kribbella sandramycini ATCC 39419.</title>
        <authorList>
            <person name="Maclea K.S."/>
            <person name="Fair J.L."/>
        </authorList>
    </citation>
    <scope>NUCLEOTIDE SEQUENCE [LARGE SCALE GENOMIC DNA]</scope>
    <source>
        <strain evidence="2 3">ATCC 39419</strain>
    </source>
</reference>
<reference evidence="1 4" key="2">
    <citation type="submission" date="2020-08" db="EMBL/GenBank/DDBJ databases">
        <title>Sequencing the genomes of 1000 actinobacteria strains.</title>
        <authorList>
            <person name="Klenk H.-P."/>
        </authorList>
    </citation>
    <scope>NUCLEOTIDE SEQUENCE [LARGE SCALE GENOMIC DNA]</scope>
    <source>
        <strain evidence="1 4">DSM 15626</strain>
    </source>
</reference>
<accession>A0A7Y4L4R4</accession>
<organism evidence="2 3">
    <name type="scientific">Kribbella sandramycini</name>
    <dbReference type="NCBI Taxonomy" id="60450"/>
    <lineage>
        <taxon>Bacteria</taxon>
        <taxon>Bacillati</taxon>
        <taxon>Actinomycetota</taxon>
        <taxon>Actinomycetes</taxon>
        <taxon>Propionibacteriales</taxon>
        <taxon>Kribbellaceae</taxon>
        <taxon>Kribbella</taxon>
    </lineage>
</organism>
<dbReference type="Proteomes" id="UP000553957">
    <property type="component" value="Unassembled WGS sequence"/>
</dbReference>